<comment type="subcellular location">
    <subcellularLocation>
        <location evidence="1">Cell membrane</location>
        <topology evidence="1">Multi-pass membrane protein</topology>
    </subcellularLocation>
</comment>
<keyword evidence="4 6" id="KW-1133">Transmembrane helix</keyword>
<evidence type="ECO:0000313" key="8">
    <source>
        <dbReference type="Proteomes" id="UP000243535"/>
    </source>
</evidence>
<name>A0A0K6GUT1_9NEIS</name>
<gene>
    <name evidence="7" type="ORF">Ga0061063_1214</name>
</gene>
<evidence type="ECO:0000256" key="6">
    <source>
        <dbReference type="SAM" id="Phobius"/>
    </source>
</evidence>
<dbReference type="STRING" id="375574.GCA_001418035_01007"/>
<evidence type="ECO:0000256" key="5">
    <source>
        <dbReference type="ARBA" id="ARBA00023136"/>
    </source>
</evidence>
<keyword evidence="8" id="KW-1185">Reference proteome</keyword>
<organism evidence="7 8">
    <name type="scientific">Gulbenkiania indica</name>
    <dbReference type="NCBI Taxonomy" id="375574"/>
    <lineage>
        <taxon>Bacteria</taxon>
        <taxon>Pseudomonadati</taxon>
        <taxon>Pseudomonadota</taxon>
        <taxon>Betaproteobacteria</taxon>
        <taxon>Neisseriales</taxon>
        <taxon>Chromobacteriaceae</taxon>
        <taxon>Gulbenkiania</taxon>
    </lineage>
</organism>
<keyword evidence="3 6" id="KW-0812">Transmembrane</keyword>
<keyword evidence="5 6" id="KW-0472">Membrane</keyword>
<dbReference type="Proteomes" id="UP000243535">
    <property type="component" value="Unassembled WGS sequence"/>
</dbReference>
<keyword evidence="2" id="KW-1003">Cell membrane</keyword>
<dbReference type="AlphaFoldDB" id="A0A0K6GUT1"/>
<evidence type="ECO:0000256" key="2">
    <source>
        <dbReference type="ARBA" id="ARBA00022475"/>
    </source>
</evidence>
<evidence type="ECO:0000313" key="7">
    <source>
        <dbReference type="EMBL" id="CUA82348.1"/>
    </source>
</evidence>
<dbReference type="RefSeq" id="WP_054287198.1">
    <property type="nucleotide sequence ID" value="NZ_CYHA01000002.1"/>
</dbReference>
<proteinExistence type="predicted"/>
<dbReference type="GO" id="GO:0005886">
    <property type="term" value="C:plasma membrane"/>
    <property type="evidence" value="ECO:0007669"/>
    <property type="project" value="UniProtKB-SubCell"/>
</dbReference>
<dbReference type="EMBL" id="CYHA01000002">
    <property type="protein sequence ID" value="CUA82348.1"/>
    <property type="molecule type" value="Genomic_DNA"/>
</dbReference>
<dbReference type="Pfam" id="PF03626">
    <property type="entry name" value="COX4_pro"/>
    <property type="match status" value="1"/>
</dbReference>
<protein>
    <submittedName>
        <fullName evidence="7">Prokaryotic Cytochrome C oxidase subunit IV</fullName>
    </submittedName>
</protein>
<reference evidence="8" key="1">
    <citation type="submission" date="2015-08" db="EMBL/GenBank/DDBJ databases">
        <authorList>
            <person name="Varghese N."/>
        </authorList>
    </citation>
    <scope>NUCLEOTIDE SEQUENCE [LARGE SCALE GENOMIC DNA]</scope>
    <source>
        <strain evidence="8">DSM 17901</strain>
    </source>
</reference>
<evidence type="ECO:0000256" key="3">
    <source>
        <dbReference type="ARBA" id="ARBA00022692"/>
    </source>
</evidence>
<dbReference type="InterPro" id="IPR005171">
    <property type="entry name" value="Cyt_c_oxidase_su4_prok"/>
</dbReference>
<accession>A0A0K6GUT1</accession>
<dbReference type="OrthoDB" id="9181004at2"/>
<sequence>MKTVSVYRGVAAVWLGLAALTLGLAALSGTAVPHRLLAELALAGAWLKGGVIAETFMGLSQAPLWLRLVVQGWLATVCGALIASFS</sequence>
<evidence type="ECO:0000256" key="1">
    <source>
        <dbReference type="ARBA" id="ARBA00004651"/>
    </source>
</evidence>
<evidence type="ECO:0000256" key="4">
    <source>
        <dbReference type="ARBA" id="ARBA00022989"/>
    </source>
</evidence>
<feature type="transmembrane region" description="Helical" evidence="6">
    <location>
        <begin position="64"/>
        <end position="85"/>
    </location>
</feature>